<evidence type="ECO:0000313" key="8">
    <source>
        <dbReference type="Proteomes" id="UP001271769"/>
    </source>
</evidence>
<keyword evidence="2" id="KW-1003">Cell membrane</keyword>
<evidence type="ECO:0000256" key="3">
    <source>
        <dbReference type="ARBA" id="ARBA00022692"/>
    </source>
</evidence>
<evidence type="ECO:0000256" key="6">
    <source>
        <dbReference type="SAM" id="Phobius"/>
    </source>
</evidence>
<accession>A0ABU5E2N4</accession>
<feature type="transmembrane region" description="Helical" evidence="6">
    <location>
        <begin position="161"/>
        <end position="183"/>
    </location>
</feature>
<comment type="subcellular location">
    <subcellularLocation>
        <location evidence="1">Cell membrane</location>
        <topology evidence="1">Multi-pass membrane protein</topology>
    </subcellularLocation>
</comment>
<dbReference type="EMBL" id="JAXCLX010000003">
    <property type="protein sequence ID" value="MDY0873469.1"/>
    <property type="molecule type" value="Genomic_DNA"/>
</dbReference>
<keyword evidence="4 6" id="KW-1133">Transmembrane helix</keyword>
<feature type="transmembrane region" description="Helical" evidence="6">
    <location>
        <begin position="45"/>
        <end position="72"/>
    </location>
</feature>
<protein>
    <submittedName>
        <fullName evidence="7">LysE family transporter</fullName>
    </submittedName>
</protein>
<name>A0ABU5E2N4_9PROT</name>
<proteinExistence type="predicted"/>
<reference evidence="7 8" key="1">
    <citation type="journal article" date="2013" name="Antonie Van Leeuwenhoek">
        <title>Dongia rigui sp. nov., isolated from freshwater of a large wetland in Korea.</title>
        <authorList>
            <person name="Baik K.S."/>
            <person name="Hwang Y.M."/>
            <person name="Choi J.S."/>
            <person name="Kwon J."/>
            <person name="Seong C.N."/>
        </authorList>
    </citation>
    <scope>NUCLEOTIDE SEQUENCE [LARGE SCALE GENOMIC DNA]</scope>
    <source>
        <strain evidence="7 8">04SU4-P</strain>
    </source>
</reference>
<feature type="transmembrane region" description="Helical" evidence="6">
    <location>
        <begin position="195"/>
        <end position="219"/>
    </location>
</feature>
<keyword evidence="3 6" id="KW-0812">Transmembrane</keyword>
<keyword evidence="8" id="KW-1185">Reference proteome</keyword>
<evidence type="ECO:0000256" key="2">
    <source>
        <dbReference type="ARBA" id="ARBA00022475"/>
    </source>
</evidence>
<evidence type="ECO:0000256" key="1">
    <source>
        <dbReference type="ARBA" id="ARBA00004651"/>
    </source>
</evidence>
<dbReference type="PANTHER" id="PTHR30086">
    <property type="entry name" value="ARGININE EXPORTER PROTEIN ARGO"/>
    <property type="match status" value="1"/>
</dbReference>
<evidence type="ECO:0000313" key="7">
    <source>
        <dbReference type="EMBL" id="MDY0873469.1"/>
    </source>
</evidence>
<dbReference type="Proteomes" id="UP001271769">
    <property type="component" value="Unassembled WGS sequence"/>
</dbReference>
<feature type="transmembrane region" description="Helical" evidence="6">
    <location>
        <begin position="123"/>
        <end position="149"/>
    </location>
</feature>
<feature type="transmembrane region" description="Helical" evidence="6">
    <location>
        <begin position="84"/>
        <end position="103"/>
    </location>
</feature>
<evidence type="ECO:0000256" key="4">
    <source>
        <dbReference type="ARBA" id="ARBA00022989"/>
    </source>
</evidence>
<gene>
    <name evidence="7" type="ORF">SMD31_16130</name>
</gene>
<dbReference type="Pfam" id="PF01810">
    <property type="entry name" value="LysE"/>
    <property type="match status" value="1"/>
</dbReference>
<evidence type="ECO:0000256" key="5">
    <source>
        <dbReference type="ARBA" id="ARBA00023136"/>
    </source>
</evidence>
<dbReference type="InterPro" id="IPR001123">
    <property type="entry name" value="LeuE-type"/>
</dbReference>
<dbReference type="RefSeq" id="WP_320501943.1">
    <property type="nucleotide sequence ID" value="NZ_JAXCLX010000003.1"/>
</dbReference>
<feature type="transmembrane region" description="Helical" evidence="6">
    <location>
        <begin position="6"/>
        <end position="33"/>
    </location>
</feature>
<comment type="caution">
    <text evidence="7">The sequence shown here is derived from an EMBL/GenBank/DDBJ whole genome shotgun (WGS) entry which is preliminary data.</text>
</comment>
<sequence length="223" mass="23259">MELLTWHIPLIVKGIIIGFAVAAPVGPIGMLCIRLTLEKDRAAGFCGGLGAAVADTIFAAVGALALIGAFGLTSGARSIEAYRSWLELGGGLFLVAFGVHLGLKRPVIAASDEEVPQTLLADFLRTTVLTLANPSTILSFIGIFAGASVLSRLNLADVPELILGVFLGSAGWWLTLAVGVGFIRHMISEAVFIWLNRIAGGLLVAFGFVTLIHLAVGYFSGGQ</sequence>
<dbReference type="PANTHER" id="PTHR30086:SF20">
    <property type="entry name" value="ARGININE EXPORTER PROTEIN ARGO-RELATED"/>
    <property type="match status" value="1"/>
</dbReference>
<organism evidence="7 8">
    <name type="scientific">Dongia rigui</name>
    <dbReference type="NCBI Taxonomy" id="940149"/>
    <lineage>
        <taxon>Bacteria</taxon>
        <taxon>Pseudomonadati</taxon>
        <taxon>Pseudomonadota</taxon>
        <taxon>Alphaproteobacteria</taxon>
        <taxon>Rhodospirillales</taxon>
        <taxon>Dongiaceae</taxon>
        <taxon>Dongia</taxon>
    </lineage>
</organism>
<keyword evidence="5 6" id="KW-0472">Membrane</keyword>